<keyword evidence="2" id="KW-1185">Reference proteome</keyword>
<reference evidence="1 2" key="1">
    <citation type="submission" date="2016-10" db="EMBL/GenBank/DDBJ databases">
        <authorList>
            <person name="de Groot N.N."/>
        </authorList>
    </citation>
    <scope>NUCLEOTIDE SEQUENCE [LARGE SCALE GENOMIC DNA]</scope>
    <source>
        <strain evidence="1 2">DSM 9990</strain>
    </source>
</reference>
<organism evidence="1 2">
    <name type="scientific">Thermodesulforhabdus norvegica</name>
    <dbReference type="NCBI Taxonomy" id="39841"/>
    <lineage>
        <taxon>Bacteria</taxon>
        <taxon>Pseudomonadati</taxon>
        <taxon>Thermodesulfobacteriota</taxon>
        <taxon>Syntrophobacteria</taxon>
        <taxon>Syntrophobacterales</taxon>
        <taxon>Thermodesulforhabdaceae</taxon>
        <taxon>Thermodesulforhabdus</taxon>
    </lineage>
</organism>
<dbReference type="InterPro" id="IPR053177">
    <property type="entry name" value="ADP-glucose_phosphorylase"/>
</dbReference>
<evidence type="ECO:0000313" key="1">
    <source>
        <dbReference type="EMBL" id="SFN01106.1"/>
    </source>
</evidence>
<dbReference type="AlphaFoldDB" id="A0A1I4VJ85"/>
<dbReference type="Gene3D" id="3.30.428.10">
    <property type="entry name" value="HIT-like"/>
    <property type="match status" value="2"/>
</dbReference>
<keyword evidence="1" id="KW-0808">Transferase</keyword>
<dbReference type="GO" id="GO:0016779">
    <property type="term" value="F:nucleotidyltransferase activity"/>
    <property type="evidence" value="ECO:0007669"/>
    <property type="project" value="UniProtKB-KW"/>
</dbReference>
<sequence length="349" mass="39780">MIRFESIRQTAEFHSPLAGGKLIRQEIEFRKDPLLGHVSIVNEAIRGKKEFLFPDTDFNYTRERAEATRSTCFLCDGKWETMTPKYPDTLLPGGRMVKNECVLFPNLFPLASYHAVVMVGHAHYRNLDEFSEDLLRDALDVSFSFIKTVWGKTKDPSYFTVNANYLPPAGASVIHPHLQVLGAGVPSTHHERVIKASRKFYEEHGRSFWKVLIEEERKAGVRYITCFDDSAHIIAAYSPIGPNEIQIVFPHRANLLEWTEKDIGNFAKALSTVLKAYHNLGFSTFNMACYGGPLEDTEEGDGCFARIITRQNMVPHHRTDDFYFQRLLGNEIAFYPPEELAGFVRALLN</sequence>
<name>A0A1I4VJ85_9BACT</name>
<protein>
    <submittedName>
        <fullName evidence="1">Galactose-1-phosphate uridylyltransferase</fullName>
    </submittedName>
</protein>
<accession>A0A1I4VJ85</accession>
<proteinExistence type="predicted"/>
<gene>
    <name evidence="1" type="ORF">SAMN05660836_02306</name>
</gene>
<dbReference type="SUPFAM" id="SSF54197">
    <property type="entry name" value="HIT-like"/>
    <property type="match status" value="1"/>
</dbReference>
<dbReference type="RefSeq" id="WP_093395944.1">
    <property type="nucleotide sequence ID" value="NZ_FOUU01000010.1"/>
</dbReference>
<dbReference type="STRING" id="39841.SAMN05660836_02306"/>
<dbReference type="EMBL" id="FOUU01000010">
    <property type="protein sequence ID" value="SFN01106.1"/>
    <property type="molecule type" value="Genomic_DNA"/>
</dbReference>
<dbReference type="PANTHER" id="PTHR42763">
    <property type="entry name" value="ADP-GLUCOSE PHOSPHORYLASE"/>
    <property type="match status" value="1"/>
</dbReference>
<dbReference type="Proteomes" id="UP000199611">
    <property type="component" value="Unassembled WGS sequence"/>
</dbReference>
<evidence type="ECO:0000313" key="2">
    <source>
        <dbReference type="Proteomes" id="UP000199611"/>
    </source>
</evidence>
<dbReference type="InterPro" id="IPR036265">
    <property type="entry name" value="HIT-like_sf"/>
</dbReference>
<dbReference type="PANTHER" id="PTHR42763:SF2">
    <property type="entry name" value="ADP-GLUCOSE PHOSPHORYLASE"/>
    <property type="match status" value="1"/>
</dbReference>
<dbReference type="OrthoDB" id="9769064at2"/>
<keyword evidence="1" id="KW-0548">Nucleotidyltransferase</keyword>